<gene>
    <name evidence="2" type="ORF">Y1Q_0006272</name>
</gene>
<dbReference type="AlphaFoldDB" id="A0A151NXT9"/>
<evidence type="ECO:0000313" key="2">
    <source>
        <dbReference type="EMBL" id="KYO41470.1"/>
    </source>
</evidence>
<keyword evidence="3" id="KW-1185">Reference proteome</keyword>
<protein>
    <recommendedName>
        <fullName evidence="1">Maestro-like HEAT-repeats domain-containing protein</fullName>
    </recommendedName>
</protein>
<dbReference type="Pfam" id="PF21047">
    <property type="entry name" value="HEAT_Maestro"/>
    <property type="match status" value="1"/>
</dbReference>
<organism evidence="2 3">
    <name type="scientific">Alligator mississippiensis</name>
    <name type="common">American alligator</name>
    <dbReference type="NCBI Taxonomy" id="8496"/>
    <lineage>
        <taxon>Eukaryota</taxon>
        <taxon>Metazoa</taxon>
        <taxon>Chordata</taxon>
        <taxon>Craniata</taxon>
        <taxon>Vertebrata</taxon>
        <taxon>Euteleostomi</taxon>
        <taxon>Archelosauria</taxon>
        <taxon>Archosauria</taxon>
        <taxon>Crocodylia</taxon>
        <taxon>Alligatoridae</taxon>
        <taxon>Alligatorinae</taxon>
        <taxon>Alligator</taxon>
    </lineage>
</organism>
<name>A0A151NXT9_ALLMI</name>
<proteinExistence type="predicted"/>
<dbReference type="Proteomes" id="UP000050525">
    <property type="component" value="Unassembled WGS sequence"/>
</dbReference>
<feature type="domain" description="Maestro-like HEAT-repeats" evidence="1">
    <location>
        <begin position="48"/>
        <end position="108"/>
    </location>
</feature>
<reference evidence="2 3" key="1">
    <citation type="journal article" date="2012" name="Genome Biol.">
        <title>Sequencing three crocodilian genomes to illuminate the evolution of archosaurs and amniotes.</title>
        <authorList>
            <person name="St John J.A."/>
            <person name="Braun E.L."/>
            <person name="Isberg S.R."/>
            <person name="Miles L.G."/>
            <person name="Chong A.Y."/>
            <person name="Gongora J."/>
            <person name="Dalzell P."/>
            <person name="Moran C."/>
            <person name="Bed'hom B."/>
            <person name="Abzhanov A."/>
            <person name="Burgess S.C."/>
            <person name="Cooksey A.M."/>
            <person name="Castoe T.A."/>
            <person name="Crawford N.G."/>
            <person name="Densmore L.D."/>
            <person name="Drew J.C."/>
            <person name="Edwards S.V."/>
            <person name="Faircloth B.C."/>
            <person name="Fujita M.K."/>
            <person name="Greenwold M.J."/>
            <person name="Hoffmann F.G."/>
            <person name="Howard J.M."/>
            <person name="Iguchi T."/>
            <person name="Janes D.E."/>
            <person name="Khan S.Y."/>
            <person name="Kohno S."/>
            <person name="de Koning A.J."/>
            <person name="Lance S.L."/>
            <person name="McCarthy F.M."/>
            <person name="McCormack J.E."/>
            <person name="Merchant M.E."/>
            <person name="Peterson D.G."/>
            <person name="Pollock D.D."/>
            <person name="Pourmand N."/>
            <person name="Raney B.J."/>
            <person name="Roessler K.A."/>
            <person name="Sanford J.R."/>
            <person name="Sawyer R.H."/>
            <person name="Schmidt C.J."/>
            <person name="Triplett E.W."/>
            <person name="Tuberville T.D."/>
            <person name="Venegas-Anaya M."/>
            <person name="Howard J.T."/>
            <person name="Jarvis E.D."/>
            <person name="Guillette L.J.Jr."/>
            <person name="Glenn T.C."/>
            <person name="Green R.E."/>
            <person name="Ray D.A."/>
        </authorList>
    </citation>
    <scope>NUCLEOTIDE SEQUENCE [LARGE SCALE GENOMIC DNA]</scope>
    <source>
        <strain evidence="2">KSC_2009_1</strain>
    </source>
</reference>
<accession>A0A151NXT9</accession>
<evidence type="ECO:0000313" key="3">
    <source>
        <dbReference type="Proteomes" id="UP000050525"/>
    </source>
</evidence>
<sequence length="111" mass="12834">MRKKSKMTQDSFQIQSLHELFMQALGELMRGLLEEHSTESWFLEMFHMPFQQFGSLLRLLAPYTCTSLATSRPWATECIVCLLHLQDQSMTMDAVEVKLRGLHEELKASSP</sequence>
<comment type="caution">
    <text evidence="2">The sequence shown here is derived from an EMBL/GenBank/DDBJ whole genome shotgun (WGS) entry which is preliminary data.</text>
</comment>
<evidence type="ECO:0000259" key="1">
    <source>
        <dbReference type="Pfam" id="PF21047"/>
    </source>
</evidence>
<dbReference type="EMBL" id="AKHW03001628">
    <property type="protein sequence ID" value="KYO41470.1"/>
    <property type="molecule type" value="Genomic_DNA"/>
</dbReference>
<dbReference type="InterPro" id="IPR048465">
    <property type="entry name" value="Maestro-like_HEAT"/>
</dbReference>